<dbReference type="Proteomes" id="UP001199916">
    <property type="component" value="Unassembled WGS sequence"/>
</dbReference>
<dbReference type="EMBL" id="JAJNBZ010000010">
    <property type="protein sequence ID" value="MCE5170547.1"/>
    <property type="molecule type" value="Genomic_DNA"/>
</dbReference>
<gene>
    <name evidence="1" type="ORF">LQV63_14620</name>
</gene>
<proteinExistence type="predicted"/>
<evidence type="ECO:0000313" key="2">
    <source>
        <dbReference type="Proteomes" id="UP001199916"/>
    </source>
</evidence>
<comment type="caution">
    <text evidence="1">The sequence shown here is derived from an EMBL/GenBank/DDBJ whole genome shotgun (WGS) entry which is preliminary data.</text>
</comment>
<organism evidence="1 2">
    <name type="scientific">Paenibacillus profundus</name>
    <dbReference type="NCBI Taxonomy" id="1173085"/>
    <lineage>
        <taxon>Bacteria</taxon>
        <taxon>Bacillati</taxon>
        <taxon>Bacillota</taxon>
        <taxon>Bacilli</taxon>
        <taxon>Bacillales</taxon>
        <taxon>Paenibacillaceae</taxon>
        <taxon>Paenibacillus</taxon>
    </lineage>
</organism>
<keyword evidence="2" id="KW-1185">Reference proteome</keyword>
<name>A0ABS8YHF1_9BACL</name>
<accession>A0ABS8YHF1</accession>
<reference evidence="1 2" key="1">
    <citation type="submission" date="2021-11" db="EMBL/GenBank/DDBJ databases">
        <title>Draft genome sequence of Paenibacillus profundus YoMME, a new Gram-positive bacteria with exoelectrogenic properties.</title>
        <authorList>
            <person name="Hubenova Y."/>
            <person name="Hubenova E."/>
            <person name="Manasiev Y."/>
            <person name="Peykov S."/>
            <person name="Mitov M."/>
        </authorList>
    </citation>
    <scope>NUCLEOTIDE SEQUENCE [LARGE SCALE GENOMIC DNA]</scope>
    <source>
        <strain evidence="1 2">YoMME</strain>
    </source>
</reference>
<sequence length="260" mass="28468">MYAVEIEGKKVSEGMINQTLNYIRRVQRRGTLIALLLLLFTAACSKAPDQNDMISEENPVPTPKIAIKIDGGSYIPNLSEHISLEWKSGMTVSEALKQSGSVKLAEDNITIASVGDVSLDSKMGWGILLNDEELRKPESMESNVQPSDSIVVFVKRHDVKTNAVPSPGFTLRIEGGKTVPEITNSYVVSWQEQMKVSDLVGEFAQIQLSSDGAEVTSIGKKKLDSSVTVNIKVNDKQLQPGEGMEQILEPDDRVELIISP</sequence>
<evidence type="ECO:0000313" key="1">
    <source>
        <dbReference type="EMBL" id="MCE5170547.1"/>
    </source>
</evidence>
<protein>
    <submittedName>
        <fullName evidence="1">Uncharacterized protein</fullName>
    </submittedName>
</protein>